<dbReference type="RefSeq" id="WP_184963450.1">
    <property type="nucleotide sequence ID" value="NZ_JACHJK010000003.1"/>
</dbReference>
<dbReference type="SMART" id="SM00342">
    <property type="entry name" value="HTH_ARAC"/>
    <property type="match status" value="1"/>
</dbReference>
<keyword evidence="2 6" id="KW-0238">DNA-binding</keyword>
<dbReference type="Gene3D" id="1.10.10.60">
    <property type="entry name" value="Homeodomain-like"/>
    <property type="match status" value="1"/>
</dbReference>
<evidence type="ECO:0000256" key="2">
    <source>
        <dbReference type="ARBA" id="ARBA00023125"/>
    </source>
</evidence>
<dbReference type="PROSITE" id="PS01124">
    <property type="entry name" value="HTH_ARAC_FAMILY_2"/>
    <property type="match status" value="1"/>
</dbReference>
<dbReference type="InterPro" id="IPR009057">
    <property type="entry name" value="Homeodomain-like_sf"/>
</dbReference>
<dbReference type="EMBL" id="JACHJK010000003">
    <property type="protein sequence ID" value="MBB5926619.1"/>
    <property type="molecule type" value="Genomic_DNA"/>
</dbReference>
<dbReference type="InterPro" id="IPR050204">
    <property type="entry name" value="AraC_XylS_family_regulators"/>
</dbReference>
<feature type="compositionally biased region" description="Low complexity" evidence="4">
    <location>
        <begin position="314"/>
        <end position="336"/>
    </location>
</feature>
<dbReference type="InterPro" id="IPR035418">
    <property type="entry name" value="AraC-bd_2"/>
</dbReference>
<proteinExistence type="predicted"/>
<reference evidence="6 7" key="1">
    <citation type="submission" date="2020-08" db="EMBL/GenBank/DDBJ databases">
        <title>Genomic Encyclopedia of Type Strains, Phase III (KMG-III): the genomes of soil and plant-associated and newly described type strains.</title>
        <authorList>
            <person name="Whitman W."/>
        </authorList>
    </citation>
    <scope>NUCLEOTIDE SEQUENCE [LARGE SCALE GENOMIC DNA]</scope>
    <source>
        <strain evidence="6 7">CECT 3313</strain>
    </source>
</reference>
<dbReference type="Proteomes" id="UP000585836">
    <property type="component" value="Unassembled WGS sequence"/>
</dbReference>
<evidence type="ECO:0000313" key="6">
    <source>
        <dbReference type="EMBL" id="MBB5926619.1"/>
    </source>
</evidence>
<dbReference type="InterPro" id="IPR018060">
    <property type="entry name" value="HTH_AraC"/>
</dbReference>
<dbReference type="PANTHER" id="PTHR46796:SF6">
    <property type="entry name" value="ARAC SUBFAMILY"/>
    <property type="match status" value="1"/>
</dbReference>
<evidence type="ECO:0000256" key="3">
    <source>
        <dbReference type="ARBA" id="ARBA00023163"/>
    </source>
</evidence>
<keyword evidence="1" id="KW-0805">Transcription regulation</keyword>
<dbReference type="PANTHER" id="PTHR46796">
    <property type="entry name" value="HTH-TYPE TRANSCRIPTIONAL ACTIVATOR RHAS-RELATED"/>
    <property type="match status" value="1"/>
</dbReference>
<dbReference type="SUPFAM" id="SSF46689">
    <property type="entry name" value="Homeodomain-like"/>
    <property type="match status" value="1"/>
</dbReference>
<dbReference type="Pfam" id="PF14525">
    <property type="entry name" value="AraC_binding_2"/>
    <property type="match status" value="1"/>
</dbReference>
<feature type="domain" description="HTH araC/xylS-type" evidence="5">
    <location>
        <begin position="211"/>
        <end position="312"/>
    </location>
</feature>
<dbReference type="Pfam" id="PF12833">
    <property type="entry name" value="HTH_18"/>
    <property type="match status" value="1"/>
</dbReference>
<feature type="region of interest" description="Disordered" evidence="4">
    <location>
        <begin position="312"/>
        <end position="355"/>
    </location>
</feature>
<evidence type="ECO:0000313" key="7">
    <source>
        <dbReference type="Proteomes" id="UP000585836"/>
    </source>
</evidence>
<keyword evidence="7" id="KW-1185">Reference proteome</keyword>
<dbReference type="GO" id="GO:0003700">
    <property type="term" value="F:DNA-binding transcription factor activity"/>
    <property type="evidence" value="ECO:0007669"/>
    <property type="project" value="InterPro"/>
</dbReference>
<evidence type="ECO:0000256" key="1">
    <source>
        <dbReference type="ARBA" id="ARBA00023015"/>
    </source>
</evidence>
<gene>
    <name evidence="6" type="ORF">FHS34_002075</name>
</gene>
<dbReference type="AlphaFoldDB" id="A0A7W9PS13"/>
<evidence type="ECO:0000259" key="5">
    <source>
        <dbReference type="PROSITE" id="PS01124"/>
    </source>
</evidence>
<evidence type="ECO:0000256" key="4">
    <source>
        <dbReference type="SAM" id="MobiDB-lite"/>
    </source>
</evidence>
<keyword evidence="3" id="KW-0804">Transcription</keyword>
<sequence>MEQVLSTDTMPAGDGLDRWRPVLATALAPMAVTPRGSGSLAGRITGGRLGSLRTCSLEADAVRLSGRPAHHGTADEPCVAVLVLTTGTATLLQDGRHAVAATGDLLVYDTARPYTLDFPERFVCHLVHLPRRGLDCSDEELRAVTATAVAGTDGFGALLGPFLATLLASAHAYGPVDGARLAASVVDLFGTLVAERNPLRGIATGREDLVLRVRDHIDRHLADPGLAPEAVAAAHHISLRYLHRIFEDEGITVARLIQRRRLEECARELARGGRAAPAVAVVANRWGFVNPAHFSRVFRGVYGHSPREWRRRAAAAQREGLPAPSAAGTPSSPEGPAGHRRVTAPTTGGDCSRAA</sequence>
<organism evidence="6 7">
    <name type="scientific">Streptomyces echinatus</name>
    <dbReference type="NCBI Taxonomy" id="67293"/>
    <lineage>
        <taxon>Bacteria</taxon>
        <taxon>Bacillati</taxon>
        <taxon>Actinomycetota</taxon>
        <taxon>Actinomycetes</taxon>
        <taxon>Kitasatosporales</taxon>
        <taxon>Streptomycetaceae</taxon>
        <taxon>Streptomyces</taxon>
    </lineage>
</organism>
<name>A0A7W9PS13_9ACTN</name>
<protein>
    <submittedName>
        <fullName evidence="6">AraC-like DNA-binding protein</fullName>
    </submittedName>
</protein>
<dbReference type="GO" id="GO:0043565">
    <property type="term" value="F:sequence-specific DNA binding"/>
    <property type="evidence" value="ECO:0007669"/>
    <property type="project" value="InterPro"/>
</dbReference>
<accession>A0A7W9PS13</accession>
<comment type="caution">
    <text evidence="6">The sequence shown here is derived from an EMBL/GenBank/DDBJ whole genome shotgun (WGS) entry which is preliminary data.</text>
</comment>